<dbReference type="Gene3D" id="1.10.10.2830">
    <property type="match status" value="1"/>
</dbReference>
<dbReference type="InterPro" id="IPR050336">
    <property type="entry name" value="Chromosome_partition/occlusion"/>
</dbReference>
<organism evidence="3 4">
    <name type="scientific">Bosea eneae</name>
    <dbReference type="NCBI Taxonomy" id="151454"/>
    <lineage>
        <taxon>Bacteria</taxon>
        <taxon>Pseudomonadati</taxon>
        <taxon>Pseudomonadota</taxon>
        <taxon>Alphaproteobacteria</taxon>
        <taxon>Hyphomicrobiales</taxon>
        <taxon>Boseaceae</taxon>
        <taxon>Bosea</taxon>
    </lineage>
</organism>
<sequence length="720" mass="78680">MTQELQHLWPHDLVAGEAVNVRPGDEDVSDLLGSIAAHGLLQPLVGRTREDGTVEIIDGNRRLKALKQLFDDGKLREKVPVMLRAQEADADAFEISLAANVLRRQLHPVVEFEAFAELADKGKSNEEIAEHFGIPLRAVEQRQALGRLHPDIRKAWLEGRINGEAARAFTIASPADQSAYLQSVAGRERWRLQHDYIRRAFTVNSVSADRPIAVFVGAFDYIAAGGQMVPDLFKEKPDFADGGLLERLAQEKLSREAERIQQEEGWAEVLYGSDANQQRYSWDRLRKPALPESEKPARRIEIETRLRAIDERRQVIEDAVDQFEWDDDGNEPPEATAMLREDDALAAERDALSAEHAQYDDERAAWLTLDAEQRGKAVAVIDIGNGGALSIARGYLKDQKPKPAPKPTGLSAPAPKPSSTGEEAPEPARLSAAQLDELALTATRAAAHVVAGHPRLALALFVASAATLGSPVRFRSEGRSEGPALPWDGLSYDAAKTTTFEDVFKRTLLLSIDELQMHTAKCVAHMLDFTSKAINSNSMATLKPAAAQAVRAALPLVDHRAALVQAFDPAEYFSKAPKQEAIAAIRDCGDDPGKHAKLKKADLGAVATRLATERHWLPEILRGGIFEAVLPAEPDGEDDEPGAGDDEESAEPETPASAAEAALEIWLGQERTRLVAMKAPELRELLKERGVSIPFGSTKMQLIELALQHGDPDSSIEEAA</sequence>
<comment type="caution">
    <text evidence="3">The sequence shown here is derived from an EMBL/GenBank/DDBJ whole genome shotgun (WGS) entry which is preliminary data.</text>
</comment>
<dbReference type="SUPFAM" id="SSF110849">
    <property type="entry name" value="ParB/Sulfiredoxin"/>
    <property type="match status" value="1"/>
</dbReference>
<dbReference type="EMBL" id="JBHSLW010000034">
    <property type="protein sequence ID" value="MFC5421984.1"/>
    <property type="molecule type" value="Genomic_DNA"/>
</dbReference>
<evidence type="ECO:0000313" key="3">
    <source>
        <dbReference type="EMBL" id="MFC5421984.1"/>
    </source>
</evidence>
<gene>
    <name evidence="3" type="ORF">ACFPOB_20690</name>
</gene>
<dbReference type="Gene3D" id="3.90.1530.30">
    <property type="match status" value="1"/>
</dbReference>
<dbReference type="SMART" id="SM00470">
    <property type="entry name" value="ParB"/>
    <property type="match status" value="1"/>
</dbReference>
<dbReference type="Proteomes" id="UP001596053">
    <property type="component" value="Unassembled WGS sequence"/>
</dbReference>
<dbReference type="CDD" id="cd16406">
    <property type="entry name" value="ParB_N_like"/>
    <property type="match status" value="1"/>
</dbReference>
<dbReference type="PANTHER" id="PTHR33375:SF7">
    <property type="entry name" value="CHROMOSOME 2-PARTITIONING PROTEIN PARB-RELATED"/>
    <property type="match status" value="1"/>
</dbReference>
<evidence type="ECO:0000313" key="4">
    <source>
        <dbReference type="Proteomes" id="UP001596053"/>
    </source>
</evidence>
<dbReference type="InterPro" id="IPR003115">
    <property type="entry name" value="ParB_N"/>
</dbReference>
<protein>
    <submittedName>
        <fullName evidence="3">ParB/RepB/Spo0J family partition protein</fullName>
    </submittedName>
</protein>
<dbReference type="RefSeq" id="WP_377800287.1">
    <property type="nucleotide sequence ID" value="NZ_JBHSLW010000034.1"/>
</dbReference>
<evidence type="ECO:0000259" key="2">
    <source>
        <dbReference type="SMART" id="SM00470"/>
    </source>
</evidence>
<feature type="region of interest" description="Disordered" evidence="1">
    <location>
        <begin position="397"/>
        <end position="428"/>
    </location>
</feature>
<feature type="domain" description="ParB-like N-terminal" evidence="2">
    <location>
        <begin position="6"/>
        <end position="101"/>
    </location>
</feature>
<dbReference type="InterPro" id="IPR036086">
    <property type="entry name" value="ParB/Sulfiredoxin_sf"/>
</dbReference>
<dbReference type="SUPFAM" id="SSF109709">
    <property type="entry name" value="KorB DNA-binding domain-like"/>
    <property type="match status" value="1"/>
</dbReference>
<name>A0ABW0IXE7_9HYPH</name>
<evidence type="ECO:0000256" key="1">
    <source>
        <dbReference type="SAM" id="MobiDB-lite"/>
    </source>
</evidence>
<reference evidence="4" key="1">
    <citation type="journal article" date="2019" name="Int. J. Syst. Evol. Microbiol.">
        <title>The Global Catalogue of Microorganisms (GCM) 10K type strain sequencing project: providing services to taxonomists for standard genome sequencing and annotation.</title>
        <authorList>
            <consortium name="The Broad Institute Genomics Platform"/>
            <consortium name="The Broad Institute Genome Sequencing Center for Infectious Disease"/>
            <person name="Wu L."/>
            <person name="Ma J."/>
        </authorList>
    </citation>
    <scope>NUCLEOTIDE SEQUENCE [LARGE SCALE GENOMIC DNA]</scope>
    <source>
        <strain evidence="4">NCAIM B.01391</strain>
    </source>
</reference>
<feature type="compositionally biased region" description="Acidic residues" evidence="1">
    <location>
        <begin position="634"/>
        <end position="651"/>
    </location>
</feature>
<accession>A0ABW0IXE7</accession>
<dbReference type="Pfam" id="PF02195">
    <property type="entry name" value="ParB_N"/>
    <property type="match status" value="1"/>
</dbReference>
<keyword evidence="4" id="KW-1185">Reference proteome</keyword>
<proteinExistence type="predicted"/>
<feature type="region of interest" description="Disordered" evidence="1">
    <location>
        <begin position="631"/>
        <end position="657"/>
    </location>
</feature>
<dbReference type="PANTHER" id="PTHR33375">
    <property type="entry name" value="CHROMOSOME-PARTITIONING PROTEIN PARB-RELATED"/>
    <property type="match status" value="1"/>
</dbReference>